<dbReference type="AlphaFoldDB" id="A0A2T6K6H6"/>
<protein>
    <submittedName>
        <fullName evidence="1">Uncharacterized protein</fullName>
    </submittedName>
</protein>
<dbReference type="EMBL" id="QBUD01000020">
    <property type="protein sequence ID" value="PUB10272.1"/>
    <property type="molecule type" value="Genomic_DNA"/>
</dbReference>
<dbReference type="Proteomes" id="UP000244523">
    <property type="component" value="Unassembled WGS sequence"/>
</dbReference>
<sequence>MLFKLLNIFRFGWIGKVMIFLVGKAALNRTPFQKVARLIVHGVFLIPKNNDFMADDFVDNDEGFDLDELRRYQNGETVPTK</sequence>
<evidence type="ECO:0000313" key="2">
    <source>
        <dbReference type="Proteomes" id="UP000244523"/>
    </source>
</evidence>
<accession>A0A2T6K6H6</accession>
<dbReference type="RefSeq" id="WP_108388843.1">
    <property type="nucleotide sequence ID" value="NZ_QBUD01000020.1"/>
</dbReference>
<comment type="caution">
    <text evidence="1">The sequence shown here is derived from an EMBL/GenBank/DDBJ whole genome shotgun (WGS) entry which is preliminary data.</text>
</comment>
<proteinExistence type="predicted"/>
<evidence type="ECO:0000313" key="1">
    <source>
        <dbReference type="EMBL" id="PUB10272.1"/>
    </source>
</evidence>
<dbReference type="OrthoDB" id="8480237at2"/>
<organism evidence="1 2">
    <name type="scientific">Yoonia sediminilitoris</name>
    <dbReference type="NCBI Taxonomy" id="1286148"/>
    <lineage>
        <taxon>Bacteria</taxon>
        <taxon>Pseudomonadati</taxon>
        <taxon>Pseudomonadota</taxon>
        <taxon>Alphaproteobacteria</taxon>
        <taxon>Rhodobacterales</taxon>
        <taxon>Paracoccaceae</taxon>
        <taxon>Yoonia</taxon>
    </lineage>
</organism>
<name>A0A2T6K6H6_9RHOB</name>
<reference evidence="1 2" key="1">
    <citation type="submission" date="2018-04" db="EMBL/GenBank/DDBJ databases">
        <title>Genomic Encyclopedia of Archaeal and Bacterial Type Strains, Phase II (KMG-II): from individual species to whole genera.</title>
        <authorList>
            <person name="Goeker M."/>
        </authorList>
    </citation>
    <scope>NUCLEOTIDE SEQUENCE [LARGE SCALE GENOMIC DNA]</scope>
    <source>
        <strain evidence="1 2">DSM 29955</strain>
    </source>
</reference>
<gene>
    <name evidence="1" type="ORF">C8N45_12034</name>
</gene>
<keyword evidence="2" id="KW-1185">Reference proteome</keyword>